<dbReference type="NCBIfam" id="NF038403">
    <property type="entry name" value="perm_prefix_1"/>
    <property type="match status" value="1"/>
</dbReference>
<keyword evidence="1" id="KW-0812">Transmembrane</keyword>
<accession>A0A096DB36</accession>
<keyword evidence="3" id="KW-1185">Reference proteome</keyword>
<dbReference type="PATRIC" id="fig|742738.3.peg.2608"/>
<gene>
    <name evidence="2" type="ORF">HMPREF9460_02542</name>
</gene>
<dbReference type="AlphaFoldDB" id="A0A096DB36"/>
<comment type="caution">
    <text evidence="2">The sequence shown here is derived from an EMBL/GenBank/DDBJ whole genome shotgun (WGS) entry which is preliminary data.</text>
</comment>
<dbReference type="HOGENOM" id="CLU_1084644_0_0_9"/>
<dbReference type="RefSeq" id="WP_021630638.1">
    <property type="nucleotide sequence ID" value="NZ_KN174163.1"/>
</dbReference>
<keyword evidence="1" id="KW-1133">Transmembrane helix</keyword>
<protein>
    <submittedName>
        <fullName evidence="2">Uncharacterized protein</fullName>
    </submittedName>
</protein>
<proteinExistence type="predicted"/>
<feature type="transmembrane region" description="Helical" evidence="1">
    <location>
        <begin position="83"/>
        <end position="100"/>
    </location>
</feature>
<evidence type="ECO:0000256" key="1">
    <source>
        <dbReference type="SAM" id="Phobius"/>
    </source>
</evidence>
<dbReference type="InterPro" id="IPR047928">
    <property type="entry name" value="Perm_prefix_1"/>
</dbReference>
<organism evidence="2 3">
    <name type="scientific">Flavonifractor plautii 1_3_50AFAA</name>
    <dbReference type="NCBI Taxonomy" id="742738"/>
    <lineage>
        <taxon>Bacteria</taxon>
        <taxon>Bacillati</taxon>
        <taxon>Bacillota</taxon>
        <taxon>Clostridia</taxon>
        <taxon>Eubacteriales</taxon>
        <taxon>Oscillospiraceae</taxon>
        <taxon>Flavonifractor</taxon>
    </lineage>
</organism>
<dbReference type="EMBL" id="ADLO01000080">
    <property type="protein sequence ID" value="KGF54734.1"/>
    <property type="molecule type" value="Genomic_DNA"/>
</dbReference>
<dbReference type="Proteomes" id="UP000029585">
    <property type="component" value="Unassembled WGS sequence"/>
</dbReference>
<evidence type="ECO:0000313" key="3">
    <source>
        <dbReference type="Proteomes" id="UP000029585"/>
    </source>
</evidence>
<sequence length="256" mass="26886">MANLQFEDFCQKVCQMLRWKAARGPVSAELTAHLEDHAAALEARGLSPEEATAQAVTAMGNPYALGHALDQTHPPTLPRLSRLFLAVGLLALFLGILLGLNRDSGLFALAGVVPQPPELSYDTGDSLVLKGAAAGGGVLGAYTFASAGRAGLVHVRWELSSGVKEEYQLQVPLTVTARRPWLPVPLVYEADASYTDDAGGSGPCSLRSGEDYLLGASGWLYIADPTPGARVFTITVSAAGEEISFTAALAEEVPPL</sequence>
<name>A0A096DB36_FLAPL</name>
<dbReference type="eggNOG" id="COG0772">
    <property type="taxonomic scope" value="Bacteria"/>
</dbReference>
<keyword evidence="1" id="KW-0472">Membrane</keyword>
<evidence type="ECO:0000313" key="2">
    <source>
        <dbReference type="EMBL" id="KGF54734.1"/>
    </source>
</evidence>
<reference evidence="2 3" key="1">
    <citation type="submission" date="2011-08" db="EMBL/GenBank/DDBJ databases">
        <title>The Genome Sequence of Clostridium orbiscindens 1_3_50AFAA.</title>
        <authorList>
            <consortium name="The Broad Institute Genome Sequencing Platform"/>
            <person name="Earl A."/>
            <person name="Ward D."/>
            <person name="Feldgarden M."/>
            <person name="Gevers D."/>
            <person name="Daigneault M."/>
            <person name="Strauss J."/>
            <person name="Allen-Vercoe E."/>
            <person name="Young S.K."/>
            <person name="Zeng Q."/>
            <person name="Gargeya S."/>
            <person name="Fitzgerald M."/>
            <person name="Haas B."/>
            <person name="Abouelleil A."/>
            <person name="Alvarado L."/>
            <person name="Arachchi H.M."/>
            <person name="Berlin A."/>
            <person name="Brown A."/>
            <person name="Chapman S.B."/>
            <person name="Chen Z."/>
            <person name="Dunbar C."/>
            <person name="Freedman E."/>
            <person name="Gearin G."/>
            <person name="Gellesch M."/>
            <person name="Goldberg J."/>
            <person name="Griggs A."/>
            <person name="Gujja S."/>
            <person name="Heiman D."/>
            <person name="Howarth C."/>
            <person name="Larson L."/>
            <person name="Lui A."/>
            <person name="MacDonald P.J.P."/>
            <person name="Montmayeur A."/>
            <person name="Murphy C."/>
            <person name="Neiman D."/>
            <person name="Pearson M."/>
            <person name="Priest M."/>
            <person name="Roberts A."/>
            <person name="Saif S."/>
            <person name="Shea T."/>
            <person name="Shenoy N."/>
            <person name="Sisk P."/>
            <person name="Stolte C."/>
            <person name="Sykes S."/>
            <person name="Wortman J."/>
            <person name="Nusbaum C."/>
            <person name="Birren B."/>
        </authorList>
    </citation>
    <scope>NUCLEOTIDE SEQUENCE [LARGE SCALE GENOMIC DNA]</scope>
    <source>
        <strain evidence="2 3">1_3_50AFAA</strain>
    </source>
</reference>